<name>A0ABN1QIH7_9ACTN</name>
<dbReference type="Gene3D" id="3.40.50.300">
    <property type="entry name" value="P-loop containing nucleotide triphosphate hydrolases"/>
    <property type="match status" value="1"/>
</dbReference>
<gene>
    <name evidence="11" type="ORF">GCM10009554_36320</name>
</gene>
<evidence type="ECO:0000313" key="12">
    <source>
        <dbReference type="Proteomes" id="UP001500542"/>
    </source>
</evidence>
<reference evidence="11 12" key="1">
    <citation type="journal article" date="2019" name="Int. J. Syst. Evol. Microbiol.">
        <title>The Global Catalogue of Microorganisms (GCM) 10K type strain sequencing project: providing services to taxonomists for standard genome sequencing and annotation.</title>
        <authorList>
            <consortium name="The Broad Institute Genomics Platform"/>
            <consortium name="The Broad Institute Genome Sequencing Center for Infectious Disease"/>
            <person name="Wu L."/>
            <person name="Ma J."/>
        </authorList>
    </citation>
    <scope>NUCLEOTIDE SEQUENCE [LARGE SCALE GENOMIC DNA]</scope>
    <source>
        <strain evidence="11 12">JCM 10977</strain>
    </source>
</reference>
<dbReference type="EMBL" id="BAAAHK010000007">
    <property type="protein sequence ID" value="GAA0943193.1"/>
    <property type="molecule type" value="Genomic_DNA"/>
</dbReference>
<feature type="domain" description="ABC transporter" evidence="10">
    <location>
        <begin position="4"/>
        <end position="240"/>
    </location>
</feature>
<organism evidence="11 12">
    <name type="scientific">Kribbella koreensis</name>
    <dbReference type="NCBI Taxonomy" id="57909"/>
    <lineage>
        <taxon>Bacteria</taxon>
        <taxon>Bacillati</taxon>
        <taxon>Actinomycetota</taxon>
        <taxon>Actinomycetes</taxon>
        <taxon>Propionibacteriales</taxon>
        <taxon>Kribbellaceae</taxon>
        <taxon>Kribbella</taxon>
    </lineage>
</organism>
<evidence type="ECO:0000256" key="5">
    <source>
        <dbReference type="ARBA" id="ARBA00022741"/>
    </source>
</evidence>
<sequence length="262" mass="27952">MAVLRTDRLSLGYDATPVVTGLSVEIPAGQITVIVGANACGKSTLLRGLARLLAPKGGAVYLDGADLAGLSGSTLATKLGMLPQQPVAPDGITVSDLVGRGRHPHQRWFRQWSAEDERVVAAALEATGTSDLATRSLDELSGGQRQRVWIALALAQDAETMLLDEPTTFLDLAHQLEILDLVHDLNRDRGKTIVLVLHDLNLAARYADHLIALKAGEIVAQGKPTEVVTAALVEHVFGLACEVIEDPLTSTPLVLPRPRHAR</sequence>
<evidence type="ECO:0000256" key="8">
    <source>
        <dbReference type="ARBA" id="ARBA00023065"/>
    </source>
</evidence>
<keyword evidence="5" id="KW-0547">Nucleotide-binding</keyword>
<keyword evidence="8" id="KW-0406">Ion transport</keyword>
<dbReference type="PANTHER" id="PTHR42771:SF2">
    <property type="entry name" value="IRON(3+)-HYDROXAMATE IMPORT ATP-BINDING PROTEIN FHUC"/>
    <property type="match status" value="1"/>
</dbReference>
<evidence type="ECO:0000259" key="10">
    <source>
        <dbReference type="PROSITE" id="PS50893"/>
    </source>
</evidence>
<dbReference type="SUPFAM" id="SSF52540">
    <property type="entry name" value="P-loop containing nucleoside triphosphate hydrolases"/>
    <property type="match status" value="1"/>
</dbReference>
<keyword evidence="2" id="KW-0813">Transport</keyword>
<accession>A0ABN1QIH7</accession>
<keyword evidence="9" id="KW-0472">Membrane</keyword>
<evidence type="ECO:0000256" key="7">
    <source>
        <dbReference type="ARBA" id="ARBA00023004"/>
    </source>
</evidence>
<dbReference type="CDD" id="cd03214">
    <property type="entry name" value="ABC_Iron-Siderophores_B12_Hemin"/>
    <property type="match status" value="1"/>
</dbReference>
<keyword evidence="6 11" id="KW-0067">ATP-binding</keyword>
<dbReference type="InterPro" id="IPR027417">
    <property type="entry name" value="P-loop_NTPase"/>
</dbReference>
<evidence type="ECO:0000256" key="1">
    <source>
        <dbReference type="ARBA" id="ARBA00004202"/>
    </source>
</evidence>
<evidence type="ECO:0000256" key="9">
    <source>
        <dbReference type="ARBA" id="ARBA00023136"/>
    </source>
</evidence>
<keyword evidence="4" id="KW-0410">Iron transport</keyword>
<proteinExistence type="predicted"/>
<keyword evidence="3" id="KW-1003">Cell membrane</keyword>
<dbReference type="Pfam" id="PF00005">
    <property type="entry name" value="ABC_tran"/>
    <property type="match status" value="1"/>
</dbReference>
<protein>
    <submittedName>
        <fullName evidence="11">ABC transporter ATP-binding protein</fullName>
    </submittedName>
</protein>
<keyword evidence="12" id="KW-1185">Reference proteome</keyword>
<comment type="caution">
    <text evidence="11">The sequence shown here is derived from an EMBL/GenBank/DDBJ whole genome shotgun (WGS) entry which is preliminary data.</text>
</comment>
<dbReference type="PROSITE" id="PS50893">
    <property type="entry name" value="ABC_TRANSPORTER_2"/>
    <property type="match status" value="1"/>
</dbReference>
<evidence type="ECO:0000256" key="3">
    <source>
        <dbReference type="ARBA" id="ARBA00022475"/>
    </source>
</evidence>
<evidence type="ECO:0000256" key="2">
    <source>
        <dbReference type="ARBA" id="ARBA00022448"/>
    </source>
</evidence>
<dbReference type="GO" id="GO:0005524">
    <property type="term" value="F:ATP binding"/>
    <property type="evidence" value="ECO:0007669"/>
    <property type="project" value="UniProtKB-KW"/>
</dbReference>
<evidence type="ECO:0000256" key="4">
    <source>
        <dbReference type="ARBA" id="ARBA00022496"/>
    </source>
</evidence>
<dbReference type="InterPro" id="IPR017871">
    <property type="entry name" value="ABC_transporter-like_CS"/>
</dbReference>
<dbReference type="InterPro" id="IPR003593">
    <property type="entry name" value="AAA+_ATPase"/>
</dbReference>
<dbReference type="InterPro" id="IPR003439">
    <property type="entry name" value="ABC_transporter-like_ATP-bd"/>
</dbReference>
<dbReference type="SMART" id="SM00382">
    <property type="entry name" value="AAA"/>
    <property type="match status" value="1"/>
</dbReference>
<dbReference type="RefSeq" id="WP_343970894.1">
    <property type="nucleotide sequence ID" value="NZ_BAAAHK010000007.1"/>
</dbReference>
<dbReference type="InterPro" id="IPR051535">
    <property type="entry name" value="Siderophore_ABC-ATPase"/>
</dbReference>
<keyword evidence="7" id="KW-0408">Iron</keyword>
<dbReference type="Proteomes" id="UP001500542">
    <property type="component" value="Unassembled WGS sequence"/>
</dbReference>
<dbReference type="PANTHER" id="PTHR42771">
    <property type="entry name" value="IRON(3+)-HYDROXAMATE IMPORT ATP-BINDING PROTEIN FHUC"/>
    <property type="match status" value="1"/>
</dbReference>
<evidence type="ECO:0000313" key="11">
    <source>
        <dbReference type="EMBL" id="GAA0943193.1"/>
    </source>
</evidence>
<comment type="subcellular location">
    <subcellularLocation>
        <location evidence="1">Cell membrane</location>
        <topology evidence="1">Peripheral membrane protein</topology>
    </subcellularLocation>
</comment>
<evidence type="ECO:0000256" key="6">
    <source>
        <dbReference type="ARBA" id="ARBA00022840"/>
    </source>
</evidence>
<dbReference type="PROSITE" id="PS00211">
    <property type="entry name" value="ABC_TRANSPORTER_1"/>
    <property type="match status" value="1"/>
</dbReference>